<dbReference type="PANTHER" id="PTHR31286">
    <property type="entry name" value="GLYCINE-RICH CELL WALL STRUCTURAL PROTEIN 1.8-LIKE"/>
    <property type="match status" value="1"/>
</dbReference>
<evidence type="ECO:0000259" key="2">
    <source>
        <dbReference type="Pfam" id="PF14392"/>
    </source>
</evidence>
<name>A0ABQ7ENQ8_BRACR</name>
<reference evidence="3 4" key="1">
    <citation type="journal article" date="2020" name="BMC Genomics">
        <title>Intraspecific diversification of the crop wild relative Brassica cretica Lam. using demographic model selection.</title>
        <authorList>
            <person name="Kioukis A."/>
            <person name="Michalopoulou V.A."/>
            <person name="Briers L."/>
            <person name="Pirintsos S."/>
            <person name="Studholme D.J."/>
            <person name="Pavlidis P."/>
            <person name="Sarris P.F."/>
        </authorList>
    </citation>
    <scope>NUCLEOTIDE SEQUENCE [LARGE SCALE GENOMIC DNA]</scope>
    <source>
        <strain evidence="4">cv. PFS-1207/04</strain>
    </source>
</reference>
<protein>
    <recommendedName>
        <fullName evidence="5">DUF4283 domain-containing protein</fullName>
    </recommendedName>
</protein>
<keyword evidence="4" id="KW-1185">Reference proteome</keyword>
<gene>
    <name evidence="3" type="ORF">DY000_02047650</name>
</gene>
<dbReference type="Pfam" id="PF14392">
    <property type="entry name" value="zf-CCHC_4"/>
    <property type="match status" value="1"/>
</dbReference>
<evidence type="ECO:0000313" key="4">
    <source>
        <dbReference type="Proteomes" id="UP000266723"/>
    </source>
</evidence>
<sequence>MGSSYHSKSTHMADIKGKEILYEDDDEPIKLTDHDVSQNINEFKLSLIGKILNPKKQSVEKLLQKMLVQWGMEERITANDLGNGKFLLNFTTEDELNSVLRQGPFHFNFCMFVLVRWEPIVHDDYPWIIPFWTRLIGVPLHLWTENNLREIDIDSRRPLKFARKAESPEGDEVTIEIKYEMLFKHCSTCGMLTHEKEYCPLLQRQGVFARVQLQENRPQQVIRRRDDPSWRKRYGGVRVEAKPYDRYNGASWREKKSQPQSRHDENVVHDRLDEFDPLGERLEQGCRVATVGVDNGYDEVNVQIPAEYKYVFPQQIMLGQENVVTYVPKIKLRSNSIWIKHKPSETYLDQLRIGPSMTIRTRTKRARSLRNYRTCTLSGRYVATERPFRSVAT</sequence>
<comment type="caution">
    <text evidence="3">The sequence shown here is derived from an EMBL/GenBank/DDBJ whole genome shotgun (WGS) entry which is preliminary data.</text>
</comment>
<dbReference type="InterPro" id="IPR040256">
    <property type="entry name" value="At4g02000-like"/>
</dbReference>
<feature type="domain" description="DUF4283" evidence="1">
    <location>
        <begin position="40"/>
        <end position="119"/>
    </location>
</feature>
<dbReference type="EMBL" id="QGKV02000297">
    <property type="protein sequence ID" value="KAF3605199.1"/>
    <property type="molecule type" value="Genomic_DNA"/>
</dbReference>
<proteinExistence type="predicted"/>
<dbReference type="InterPro" id="IPR025558">
    <property type="entry name" value="DUF4283"/>
</dbReference>
<feature type="domain" description="Zinc knuckle CX2CX4HX4C" evidence="2">
    <location>
        <begin position="153"/>
        <end position="200"/>
    </location>
</feature>
<dbReference type="PANTHER" id="PTHR31286:SF162">
    <property type="entry name" value="DUF4283 DOMAIN-CONTAINING PROTEIN-RELATED"/>
    <property type="match status" value="1"/>
</dbReference>
<dbReference type="InterPro" id="IPR025836">
    <property type="entry name" value="Zn_knuckle_CX2CX4HX4C"/>
</dbReference>
<dbReference type="Pfam" id="PF14111">
    <property type="entry name" value="DUF4283"/>
    <property type="match status" value="1"/>
</dbReference>
<organism evidence="3 4">
    <name type="scientific">Brassica cretica</name>
    <name type="common">Mustard</name>
    <dbReference type="NCBI Taxonomy" id="69181"/>
    <lineage>
        <taxon>Eukaryota</taxon>
        <taxon>Viridiplantae</taxon>
        <taxon>Streptophyta</taxon>
        <taxon>Embryophyta</taxon>
        <taxon>Tracheophyta</taxon>
        <taxon>Spermatophyta</taxon>
        <taxon>Magnoliopsida</taxon>
        <taxon>eudicotyledons</taxon>
        <taxon>Gunneridae</taxon>
        <taxon>Pentapetalae</taxon>
        <taxon>rosids</taxon>
        <taxon>malvids</taxon>
        <taxon>Brassicales</taxon>
        <taxon>Brassicaceae</taxon>
        <taxon>Brassiceae</taxon>
        <taxon>Brassica</taxon>
    </lineage>
</organism>
<evidence type="ECO:0000259" key="1">
    <source>
        <dbReference type="Pfam" id="PF14111"/>
    </source>
</evidence>
<evidence type="ECO:0008006" key="5">
    <source>
        <dbReference type="Google" id="ProtNLM"/>
    </source>
</evidence>
<evidence type="ECO:0000313" key="3">
    <source>
        <dbReference type="EMBL" id="KAF3605199.1"/>
    </source>
</evidence>
<accession>A0ABQ7ENQ8</accession>
<dbReference type="Proteomes" id="UP000266723">
    <property type="component" value="Unassembled WGS sequence"/>
</dbReference>